<evidence type="ECO:0000256" key="1">
    <source>
        <dbReference type="ARBA" id="ARBA00004123"/>
    </source>
</evidence>
<protein>
    <recommendedName>
        <fullName evidence="6">Chromatin assembly factor 1 subunit A dimerization domain-containing protein</fullName>
    </recommendedName>
</protein>
<evidence type="ECO:0000256" key="2">
    <source>
        <dbReference type="ARBA" id="ARBA00022763"/>
    </source>
</evidence>
<evidence type="ECO:0000259" key="6">
    <source>
        <dbReference type="Pfam" id="PF12253"/>
    </source>
</evidence>
<gene>
    <name evidence="7" type="ORF">Agabi119p4_3592</name>
</gene>
<feature type="compositionally biased region" description="Basic and acidic residues" evidence="5">
    <location>
        <begin position="263"/>
        <end position="294"/>
    </location>
</feature>
<keyword evidence="2" id="KW-0227">DNA damage</keyword>
<proteinExistence type="predicted"/>
<dbReference type="PANTHER" id="PTHR15272:SF0">
    <property type="entry name" value="CHROMATIN ASSEMBLY FACTOR 1 SUBUNIT A"/>
    <property type="match status" value="1"/>
</dbReference>
<feature type="region of interest" description="Disordered" evidence="5">
    <location>
        <begin position="522"/>
        <end position="601"/>
    </location>
</feature>
<evidence type="ECO:0000256" key="5">
    <source>
        <dbReference type="SAM" id="MobiDB-lite"/>
    </source>
</evidence>
<dbReference type="EMBL" id="JABXXO010000005">
    <property type="protein sequence ID" value="KAF7777520.1"/>
    <property type="molecule type" value="Genomic_DNA"/>
</dbReference>
<dbReference type="GO" id="GO:0006334">
    <property type="term" value="P:nucleosome assembly"/>
    <property type="evidence" value="ECO:0007669"/>
    <property type="project" value="TreeGrafter"/>
</dbReference>
<name>A0A8H7KI94_AGABI</name>
<evidence type="ECO:0000256" key="4">
    <source>
        <dbReference type="ARBA" id="ARBA00023242"/>
    </source>
</evidence>
<dbReference type="GO" id="GO:0033186">
    <property type="term" value="C:CAF-1 complex"/>
    <property type="evidence" value="ECO:0007669"/>
    <property type="project" value="TreeGrafter"/>
</dbReference>
<dbReference type="Proteomes" id="UP000629468">
    <property type="component" value="Unassembled WGS sequence"/>
</dbReference>
<feature type="compositionally biased region" description="Acidic residues" evidence="5">
    <location>
        <begin position="522"/>
        <end position="564"/>
    </location>
</feature>
<dbReference type="Pfam" id="PF12253">
    <property type="entry name" value="CAF1A_dimeriz"/>
    <property type="match status" value="1"/>
</dbReference>
<evidence type="ECO:0000313" key="7">
    <source>
        <dbReference type="EMBL" id="KAF7777520.1"/>
    </source>
</evidence>
<dbReference type="AlphaFoldDB" id="A0A8H7KI94"/>
<organism evidence="7 8">
    <name type="scientific">Agaricus bisporus var. burnettii</name>
    <dbReference type="NCBI Taxonomy" id="192524"/>
    <lineage>
        <taxon>Eukaryota</taxon>
        <taxon>Fungi</taxon>
        <taxon>Dikarya</taxon>
        <taxon>Basidiomycota</taxon>
        <taxon>Agaricomycotina</taxon>
        <taxon>Agaricomycetes</taxon>
        <taxon>Agaricomycetidae</taxon>
        <taxon>Agaricales</taxon>
        <taxon>Agaricineae</taxon>
        <taxon>Agaricaceae</taxon>
        <taxon>Agaricus</taxon>
    </lineage>
</organism>
<feature type="compositionally biased region" description="Basic and acidic residues" evidence="5">
    <location>
        <begin position="241"/>
        <end position="250"/>
    </location>
</feature>
<dbReference type="InterPro" id="IPR022043">
    <property type="entry name" value="CAF1A_DD"/>
</dbReference>
<feature type="compositionally biased region" description="Pro residues" evidence="5">
    <location>
        <begin position="582"/>
        <end position="591"/>
    </location>
</feature>
<dbReference type="GO" id="GO:0006281">
    <property type="term" value="P:DNA repair"/>
    <property type="evidence" value="ECO:0007669"/>
    <property type="project" value="UniProtKB-KW"/>
</dbReference>
<feature type="compositionally biased region" description="Polar residues" evidence="5">
    <location>
        <begin position="225"/>
        <end position="235"/>
    </location>
</feature>
<dbReference type="GO" id="GO:0005634">
    <property type="term" value="C:nucleus"/>
    <property type="evidence" value="ECO:0007669"/>
    <property type="project" value="UniProtKB-SubCell"/>
</dbReference>
<sequence>MADANAPPALSQNPDNKNIIIELKNGKVIFKQRPMSLEKLSETLQEIVKFRRMVEQRIQNQEPPLQSIPQEYLSLIAKLGHESDKTLAALTKHMQQELIPPQEGDEDSMLASAKSVLPLGVVEQAIKSVLHRNNYGLEASTGLRTPAAVCVWRWEIDENCKVSLPKSVQEKVETRLQERIQAKDYLRQRFQALTQLEQIAILDPKGSSRGVPKNALSKQADLIQGINSDNENANPPSKIKKNPDDEHQQDKASQSGPGRSKKTKDPEKSAKEKERQERKAAKTENEMKAKNVENKSRNLITNFFSKPKAPTTSIVKVGESSTGRSRPQTDFERTFKPFLLKKGSTLASLNWFREPGTRKGKGMASNSDPRTIVIDLEEGTEMDNDVVMLDAAKPSSDIGTMTPQERLRNTLTSLDPSLHPLRLSRPKRSGPEFSFKTHIPYSVKDTITKLSEVEVTGDDDEVRLLLRQLQNRDLFPAKVLIYHEDARPGYFGTWTRSSKIIGPRRPFAKDVVEFDYGYDSGEEWAEEPMGDGEDVLDDDDEEAGSESGDSDIESWLVDDDEDPEMNTQDIRDLSPTIIPGYPDMPPPPPPPPKRKAPEVDQKVKKRKVVVPLVPFAKGPCWETRIGECGYEPFKQYRIRAFNDTPFPIDPFSFVSTCLEDYKASIKAPAPASTVLSVATNSPFVVSSFPDTATTASNSLNTTNVVKKLVVPLKNPFPDTHLPFLLTKISELQMPSFVLLVETIYQELKVHKVKKVAIEAKIREVGEKCKEKRVWIVKPALQASLKPRIGN</sequence>
<feature type="domain" description="Chromatin assembly factor 1 subunit A dimerization" evidence="6">
    <location>
        <begin position="478"/>
        <end position="549"/>
    </location>
</feature>
<keyword evidence="4" id="KW-0539">Nucleus</keyword>
<comment type="caution">
    <text evidence="7">The sequence shown here is derived from an EMBL/GenBank/DDBJ whole genome shotgun (WGS) entry which is preliminary data.</text>
</comment>
<dbReference type="PANTHER" id="PTHR15272">
    <property type="entry name" value="CHROMATIN ASSEMBLY FACTOR 1 SUBUNIT A CAF-1 SUBUNIT A"/>
    <property type="match status" value="1"/>
</dbReference>
<comment type="subcellular location">
    <subcellularLocation>
        <location evidence="1">Nucleus</location>
    </subcellularLocation>
</comment>
<accession>A0A8H7KI94</accession>
<feature type="region of interest" description="Disordered" evidence="5">
    <location>
        <begin position="224"/>
        <end position="294"/>
    </location>
</feature>
<evidence type="ECO:0000256" key="3">
    <source>
        <dbReference type="ARBA" id="ARBA00023204"/>
    </source>
</evidence>
<evidence type="ECO:0000313" key="8">
    <source>
        <dbReference type="Proteomes" id="UP000629468"/>
    </source>
</evidence>
<keyword evidence="3" id="KW-0234">DNA repair</keyword>
<reference evidence="7 8" key="1">
    <citation type="journal article" name="Sci. Rep.">
        <title>Telomere-to-telomere assembled and centromere annotated genomes of the two main subspecies of the button mushroom Agaricus bisporus reveal especially polymorphic chromosome ends.</title>
        <authorList>
            <person name="Sonnenberg A.S.M."/>
            <person name="Sedaghat-Telgerd N."/>
            <person name="Lavrijssen B."/>
            <person name="Ohm R.A."/>
            <person name="Hendrickx P.M."/>
            <person name="Scholtmeijer K."/>
            <person name="Baars J.J.P."/>
            <person name="van Peer A."/>
        </authorList>
    </citation>
    <scope>NUCLEOTIDE SEQUENCE [LARGE SCALE GENOMIC DNA]</scope>
    <source>
        <strain evidence="7 8">H119_p4</strain>
    </source>
</reference>